<sequence length="281" mass="30965">MSSPKPVGSVTGTQLPICSTCGVQYEPPRIDCPICLDERQYVGWQGQQWTTLAELHASGRRGRLEEEGPGVIGVGAQPSVAIGQRALLIRSPFGNVLWDCVGYLDDDLAVEIEKLGGISAIAVSHPHFYGTMTEWGHAFDAPVYVHAADRDWVGRPDPAIEYWTGDTHRIVPGMTLINAGTHFAGGTVLHWNDDPEGRGALFSGDIFMVVMDRRWVSFMYSIPNFIPERPSTIRRALALVEPFAFERIYGAFWGRVVTADGASAVRRSAERYLRFALEDGS</sequence>
<dbReference type="OrthoDB" id="2373347at2"/>
<keyword evidence="2" id="KW-0378">Hydrolase</keyword>
<protein>
    <submittedName>
        <fullName evidence="2">MBL fold metallo-hydrolase</fullName>
    </submittedName>
</protein>
<dbReference type="PANTHER" id="PTHR36839:SF1">
    <property type="entry name" value="METALLO-BETA-LACTAMASE FAMILY PROTEIN (AFU_ORTHOLOGUE AFUA_5G12770)"/>
    <property type="match status" value="1"/>
</dbReference>
<comment type="caution">
    <text evidence="2">The sequence shown here is derived from an EMBL/GenBank/DDBJ whole genome shotgun (WGS) entry which is preliminary data.</text>
</comment>
<dbReference type="AlphaFoldDB" id="A0A4U0RQH5"/>
<dbReference type="EMBL" id="SUMC01000151">
    <property type="protein sequence ID" value="TJZ97040.1"/>
    <property type="molecule type" value="Genomic_DNA"/>
</dbReference>
<name>A0A4U0RQH5_9ACTN</name>
<proteinExistence type="predicted"/>
<dbReference type="SUPFAM" id="SSF56281">
    <property type="entry name" value="Metallo-hydrolase/oxidoreductase"/>
    <property type="match status" value="1"/>
</dbReference>
<feature type="domain" description="Metallo-beta-lactamase" evidence="1">
    <location>
        <begin position="83"/>
        <end position="252"/>
    </location>
</feature>
<dbReference type="PANTHER" id="PTHR36839">
    <property type="entry name" value="METALLO-BETA-LACTAMASE FAMILY PROTEIN (AFU_ORTHOLOGUE AFUA_5G12770)"/>
    <property type="match status" value="1"/>
</dbReference>
<keyword evidence="3" id="KW-1185">Reference proteome</keyword>
<reference evidence="2 3" key="1">
    <citation type="submission" date="2019-04" db="EMBL/GenBank/DDBJ databases">
        <title>Streptomyces oryziradicis sp. nov., a novel actinomycete isolated from rhizosphere soil of rice (Oryza sativa L.).</title>
        <authorList>
            <person name="Li C."/>
        </authorList>
    </citation>
    <scope>NUCLEOTIDE SEQUENCE [LARGE SCALE GENOMIC DNA]</scope>
    <source>
        <strain evidence="2 3">NEAU-C40</strain>
    </source>
</reference>
<dbReference type="SMART" id="SM00849">
    <property type="entry name" value="Lactamase_B"/>
    <property type="match status" value="1"/>
</dbReference>
<dbReference type="Gene3D" id="3.60.15.10">
    <property type="entry name" value="Ribonuclease Z/Hydroxyacylglutathione hydrolase-like"/>
    <property type="match status" value="1"/>
</dbReference>
<accession>A0A4U0RQH5</accession>
<evidence type="ECO:0000313" key="2">
    <source>
        <dbReference type="EMBL" id="TJZ97040.1"/>
    </source>
</evidence>
<dbReference type="InterPro" id="IPR001279">
    <property type="entry name" value="Metallo-B-lactamas"/>
</dbReference>
<gene>
    <name evidence="2" type="ORF">FCI23_50190</name>
</gene>
<organism evidence="2 3">
    <name type="scientific">Actinacidiphila oryziradicis</name>
    <dbReference type="NCBI Taxonomy" id="2571141"/>
    <lineage>
        <taxon>Bacteria</taxon>
        <taxon>Bacillati</taxon>
        <taxon>Actinomycetota</taxon>
        <taxon>Actinomycetes</taxon>
        <taxon>Kitasatosporales</taxon>
        <taxon>Streptomycetaceae</taxon>
        <taxon>Actinacidiphila</taxon>
    </lineage>
</organism>
<evidence type="ECO:0000259" key="1">
    <source>
        <dbReference type="SMART" id="SM00849"/>
    </source>
</evidence>
<dbReference type="InterPro" id="IPR036866">
    <property type="entry name" value="RibonucZ/Hydroxyglut_hydro"/>
</dbReference>
<dbReference type="GO" id="GO:0016787">
    <property type="term" value="F:hydrolase activity"/>
    <property type="evidence" value="ECO:0007669"/>
    <property type="project" value="UniProtKB-KW"/>
</dbReference>
<dbReference type="Proteomes" id="UP000305778">
    <property type="component" value="Unassembled WGS sequence"/>
</dbReference>
<evidence type="ECO:0000313" key="3">
    <source>
        <dbReference type="Proteomes" id="UP000305778"/>
    </source>
</evidence>